<dbReference type="KEGG" id="cph:Cpha266_1362"/>
<feature type="transmembrane region" description="Helical" evidence="2">
    <location>
        <begin position="9"/>
        <end position="30"/>
    </location>
</feature>
<proteinExistence type="predicted"/>
<dbReference type="EMBL" id="CP000492">
    <property type="protein sequence ID" value="ABL65393.1"/>
    <property type="molecule type" value="Genomic_DNA"/>
</dbReference>
<keyword evidence="2" id="KW-0812">Transmembrane</keyword>
<keyword evidence="2" id="KW-1133">Transmembrane helix</keyword>
<dbReference type="Proteomes" id="UP000008701">
    <property type="component" value="Chromosome"/>
</dbReference>
<feature type="transmembrane region" description="Helical" evidence="2">
    <location>
        <begin position="179"/>
        <end position="200"/>
    </location>
</feature>
<gene>
    <name evidence="3" type="ordered locus">Cpha266_1362</name>
</gene>
<dbReference type="HOGENOM" id="CLU_434574_0_0_10"/>
<sequence precursor="true">MTESKSRSLLINFLISIFAVAGMLLLLFLFPVAALLLKDLFFENADPKLYFIWVYRIFTLIISLAFILFLFRQIGRLVSVIIRRGLIVDIGKKSTIVSLFITLLLFPKAAVTTLTQFTTLIINFFRQILNASWVVIMGPDGTESGTLISDFIALFSHHSLGFVNRLISDVTEMMDRLPFTEAFLFFGVWILISLVTEQIIDSKTQPPINLPDIDPRSRIILSFIKKNKDSILFGAILTFALFLSVSAMIAVPYISQNSQKFKYDSDYLKKSLDTYLIEEAFLNDELKAHAADSLAYERQLGGWLTVSADSLEKICGHPLPQNIRQQWTQHISSIHGLLKQAVTNDLGQIRKIEVFKKEILSRQKKESQMLSENFLITSNSLTNNDEANEYFKRLVWWFSQESDNLKTVLDEAYNKLKYNKSYQGSMFSILRSSIENEAAKLEQSRTLDRLYLMDTENMKLALMQQKNDIESATFRHTSIPMPSVPKAGMSWGVFGQIAQWLLASRSYELAILTGMFGFGLFGASISTLIRYQDSEQSSSIGYRIIIKGLSAAVLLFLSIMGGTALLGIETSKPNAYTLFFLCLIGSVFSDTVWDWAKGKLPGIESKPVTKKPEEDNGLKENHESADENR</sequence>
<evidence type="ECO:0000313" key="4">
    <source>
        <dbReference type="Proteomes" id="UP000008701"/>
    </source>
</evidence>
<reference evidence="3 4" key="1">
    <citation type="submission" date="2006-12" db="EMBL/GenBank/DDBJ databases">
        <title>Complete sequence of Chlorobium phaeobacteroides DSM 266.</title>
        <authorList>
            <consortium name="US DOE Joint Genome Institute"/>
            <person name="Copeland A."/>
            <person name="Lucas S."/>
            <person name="Lapidus A."/>
            <person name="Barry K."/>
            <person name="Detter J.C."/>
            <person name="Glavina del Rio T."/>
            <person name="Hammon N."/>
            <person name="Israni S."/>
            <person name="Pitluck S."/>
            <person name="Goltsman E."/>
            <person name="Schmutz J."/>
            <person name="Larimer F."/>
            <person name="Land M."/>
            <person name="Hauser L."/>
            <person name="Mikhailova N."/>
            <person name="Li T."/>
            <person name="Overmann J."/>
            <person name="Bryant D.A."/>
            <person name="Richardson P."/>
        </authorList>
    </citation>
    <scope>NUCLEOTIDE SEQUENCE [LARGE SCALE GENOMIC DNA]</scope>
    <source>
        <strain evidence="3 4">DSM 266</strain>
    </source>
</reference>
<protein>
    <submittedName>
        <fullName evidence="3">Uncharacterized protein</fullName>
    </submittedName>
</protein>
<keyword evidence="2" id="KW-0472">Membrane</keyword>
<feature type="transmembrane region" description="Helical" evidence="2">
    <location>
        <begin position="549"/>
        <end position="568"/>
    </location>
</feature>
<accession>A1BG66</accession>
<dbReference type="AlphaFoldDB" id="A1BG66"/>
<keyword evidence="4" id="KW-1185">Reference proteome</keyword>
<feature type="transmembrane region" description="Helical" evidence="2">
    <location>
        <begin position="574"/>
        <end position="596"/>
    </location>
</feature>
<feature type="transmembrane region" description="Helical" evidence="2">
    <location>
        <begin position="509"/>
        <end position="529"/>
    </location>
</feature>
<feature type="transmembrane region" description="Helical" evidence="2">
    <location>
        <begin position="50"/>
        <end position="75"/>
    </location>
</feature>
<feature type="compositionally biased region" description="Basic and acidic residues" evidence="1">
    <location>
        <begin position="610"/>
        <end position="629"/>
    </location>
</feature>
<name>A1BG66_CHLPD</name>
<evidence type="ECO:0000256" key="1">
    <source>
        <dbReference type="SAM" id="MobiDB-lite"/>
    </source>
</evidence>
<evidence type="ECO:0000313" key="3">
    <source>
        <dbReference type="EMBL" id="ABL65393.1"/>
    </source>
</evidence>
<organism evidence="3 4">
    <name type="scientific">Chlorobium phaeobacteroides (strain DSM 266 / SMG 266 / 2430)</name>
    <dbReference type="NCBI Taxonomy" id="290317"/>
    <lineage>
        <taxon>Bacteria</taxon>
        <taxon>Pseudomonadati</taxon>
        <taxon>Chlorobiota</taxon>
        <taxon>Chlorobiia</taxon>
        <taxon>Chlorobiales</taxon>
        <taxon>Chlorobiaceae</taxon>
        <taxon>Chlorobium/Pelodictyon group</taxon>
        <taxon>Chlorobium</taxon>
    </lineage>
</organism>
<evidence type="ECO:0000256" key="2">
    <source>
        <dbReference type="SAM" id="Phobius"/>
    </source>
</evidence>
<feature type="transmembrane region" description="Helical" evidence="2">
    <location>
        <begin position="231"/>
        <end position="254"/>
    </location>
</feature>
<feature type="region of interest" description="Disordered" evidence="1">
    <location>
        <begin position="601"/>
        <end position="629"/>
    </location>
</feature>